<gene>
    <name evidence="2" type="ORF">IFO67_10645</name>
</gene>
<dbReference type="InterPro" id="IPR009875">
    <property type="entry name" value="PilZ_domain"/>
</dbReference>
<protein>
    <submittedName>
        <fullName evidence="2">PilZ domain-containing protein</fullName>
    </submittedName>
</protein>
<proteinExistence type="predicted"/>
<feature type="domain" description="PilZ" evidence="1">
    <location>
        <begin position="34"/>
        <end position="107"/>
    </location>
</feature>
<evidence type="ECO:0000259" key="1">
    <source>
        <dbReference type="Pfam" id="PF07238"/>
    </source>
</evidence>
<name>A0ABR9BAG8_9RHOO</name>
<sequence>MDRESVEKRGRQRFLATRRGEVCFWVLVGDQKLALNDLSPEGFAYPSSTPPPSGRSFEFVLQRRGVPDEIRGQAQVVNYLQGPDGGQAGCRFVKLEGDGAERIEDWLIAHVLANATVRITEKDARAIVAGGSLI</sequence>
<organism evidence="2 3">
    <name type="scientific">Thauera sedimentorum</name>
    <dbReference type="NCBI Taxonomy" id="2767595"/>
    <lineage>
        <taxon>Bacteria</taxon>
        <taxon>Pseudomonadati</taxon>
        <taxon>Pseudomonadota</taxon>
        <taxon>Betaproteobacteria</taxon>
        <taxon>Rhodocyclales</taxon>
        <taxon>Zoogloeaceae</taxon>
        <taxon>Thauera</taxon>
    </lineage>
</organism>
<comment type="caution">
    <text evidence="2">The sequence shown here is derived from an EMBL/GenBank/DDBJ whole genome shotgun (WGS) entry which is preliminary data.</text>
</comment>
<reference evidence="3" key="1">
    <citation type="submission" date="2023-07" db="EMBL/GenBank/DDBJ databases">
        <title>Thauera sp. CAU 1555 isolated from sand of Yaerae Beach.</title>
        <authorList>
            <person name="Kim W."/>
        </authorList>
    </citation>
    <scope>NUCLEOTIDE SEQUENCE [LARGE SCALE GENOMIC DNA]</scope>
    <source>
        <strain evidence="3">CAU 1555</strain>
    </source>
</reference>
<dbReference type="RefSeq" id="WP_187718184.1">
    <property type="nucleotide sequence ID" value="NZ_JACTAH010000002.1"/>
</dbReference>
<evidence type="ECO:0000313" key="3">
    <source>
        <dbReference type="Proteomes" id="UP000603602"/>
    </source>
</evidence>
<accession>A0ABR9BAG8</accession>
<dbReference type="Pfam" id="PF07238">
    <property type="entry name" value="PilZ"/>
    <property type="match status" value="1"/>
</dbReference>
<dbReference type="EMBL" id="JACYTO010000002">
    <property type="protein sequence ID" value="MBD8503339.1"/>
    <property type="molecule type" value="Genomic_DNA"/>
</dbReference>
<evidence type="ECO:0000313" key="2">
    <source>
        <dbReference type="EMBL" id="MBD8503339.1"/>
    </source>
</evidence>
<dbReference type="Proteomes" id="UP000603602">
    <property type="component" value="Unassembled WGS sequence"/>
</dbReference>
<keyword evidence="3" id="KW-1185">Reference proteome</keyword>